<gene>
    <name evidence="3" type="ordered locus">VIT_04s0069g00910</name>
</gene>
<dbReference type="HOGENOM" id="CLU_1356804_0_0_1"/>
<dbReference type="STRING" id="29760.F6H9I6"/>
<accession>F6H9I6</accession>
<dbReference type="InterPro" id="IPR021720">
    <property type="entry name" value="Malectin_dom"/>
</dbReference>
<dbReference type="InParanoid" id="F6H9I6"/>
<evidence type="ECO:0000256" key="1">
    <source>
        <dbReference type="SAM" id="MobiDB-lite"/>
    </source>
</evidence>
<feature type="region of interest" description="Disordered" evidence="1">
    <location>
        <begin position="1"/>
        <end position="27"/>
    </location>
</feature>
<dbReference type="AlphaFoldDB" id="F6H9I6"/>
<organism evidence="3 4">
    <name type="scientific">Vitis vinifera</name>
    <name type="common">Grape</name>
    <dbReference type="NCBI Taxonomy" id="29760"/>
    <lineage>
        <taxon>Eukaryota</taxon>
        <taxon>Viridiplantae</taxon>
        <taxon>Streptophyta</taxon>
        <taxon>Embryophyta</taxon>
        <taxon>Tracheophyta</taxon>
        <taxon>Spermatophyta</taxon>
        <taxon>Magnoliopsida</taxon>
        <taxon>eudicotyledons</taxon>
        <taxon>Gunneridae</taxon>
        <taxon>Pentapetalae</taxon>
        <taxon>rosids</taxon>
        <taxon>Vitales</taxon>
        <taxon>Vitaceae</taxon>
        <taxon>Viteae</taxon>
        <taxon>Vitis</taxon>
    </lineage>
</organism>
<evidence type="ECO:0000259" key="2">
    <source>
        <dbReference type="Pfam" id="PF11721"/>
    </source>
</evidence>
<name>F6H9I6_VITVI</name>
<evidence type="ECO:0000313" key="3">
    <source>
        <dbReference type="EMBL" id="CCB48879.1"/>
    </source>
</evidence>
<keyword evidence="4" id="KW-1185">Reference proteome</keyword>
<reference evidence="4" key="1">
    <citation type="journal article" date="2007" name="Nature">
        <title>The grapevine genome sequence suggests ancestral hexaploidization in major angiosperm phyla.</title>
        <authorList>
            <consortium name="The French-Italian Public Consortium for Grapevine Genome Characterization."/>
            <person name="Jaillon O."/>
            <person name="Aury J.-M."/>
            <person name="Noel B."/>
            <person name="Policriti A."/>
            <person name="Clepet C."/>
            <person name="Casagrande A."/>
            <person name="Choisne N."/>
            <person name="Aubourg S."/>
            <person name="Vitulo N."/>
            <person name="Jubin C."/>
            <person name="Vezzi A."/>
            <person name="Legeai F."/>
            <person name="Hugueney P."/>
            <person name="Dasilva C."/>
            <person name="Horner D."/>
            <person name="Mica E."/>
            <person name="Jublot D."/>
            <person name="Poulain J."/>
            <person name="Bruyere C."/>
            <person name="Billault A."/>
            <person name="Segurens B."/>
            <person name="Gouyvenoux M."/>
            <person name="Ugarte E."/>
            <person name="Cattonaro F."/>
            <person name="Anthouard V."/>
            <person name="Vico V."/>
            <person name="Del Fabbro C."/>
            <person name="Alaux M."/>
            <person name="Di Gaspero G."/>
            <person name="Dumas V."/>
            <person name="Felice N."/>
            <person name="Paillard S."/>
            <person name="Juman I."/>
            <person name="Moroldo M."/>
            <person name="Scalabrin S."/>
            <person name="Canaguier A."/>
            <person name="Le Clainche I."/>
            <person name="Malacrida G."/>
            <person name="Durand E."/>
            <person name="Pesole G."/>
            <person name="Laucou V."/>
            <person name="Chatelet P."/>
            <person name="Merdinoglu D."/>
            <person name="Delledonne M."/>
            <person name="Pezzotti M."/>
            <person name="Lecharny A."/>
            <person name="Scarpelli C."/>
            <person name="Artiguenave F."/>
            <person name="Pe M.E."/>
            <person name="Valle G."/>
            <person name="Morgante M."/>
            <person name="Caboche M."/>
            <person name="Adam-Blondon A.-F."/>
            <person name="Weissenbach J."/>
            <person name="Quetier F."/>
            <person name="Wincker P."/>
        </authorList>
    </citation>
    <scope>NUCLEOTIDE SEQUENCE [LARGE SCALE GENOMIC DNA]</scope>
    <source>
        <strain evidence="4">cv. Pinot noir / PN40024</strain>
    </source>
</reference>
<dbReference type="Proteomes" id="UP000009183">
    <property type="component" value="Chromosome 4"/>
</dbReference>
<evidence type="ECO:0000313" key="4">
    <source>
        <dbReference type="Proteomes" id="UP000009183"/>
    </source>
</evidence>
<feature type="domain" description="Malectin" evidence="2">
    <location>
        <begin position="99"/>
        <end position="136"/>
    </location>
</feature>
<dbReference type="PaxDb" id="29760-VIT_04s0069g00910.t01"/>
<dbReference type="eggNOG" id="KOG1187">
    <property type="taxonomic scope" value="Eukaryota"/>
</dbReference>
<proteinExistence type="predicted"/>
<sequence length="202" mass="22125">MADIPLIDQGFYGNDSGSDRIGGDENDGGRMNTALECALEADIPCKDKQISTTVSSVLKSSCVCFFDLARVFLHHKESPNQPMRPLEVPPGNVISIHIQTNVTVTNNTLEIRLYWAGKGTTCIPKRGRYGPLISAISICPSKLNIHEPLISKLVQLLQLIINQQLIATLRLDLVSFCLSHSSSSSIFVFLYLSSLISPLLIV</sequence>
<protein>
    <recommendedName>
        <fullName evidence="2">Malectin domain-containing protein</fullName>
    </recommendedName>
</protein>
<dbReference type="Pfam" id="PF11721">
    <property type="entry name" value="Malectin"/>
    <property type="match status" value="1"/>
</dbReference>
<dbReference type="EMBL" id="FN595500">
    <property type="protein sequence ID" value="CCB48879.1"/>
    <property type="molecule type" value="Genomic_DNA"/>
</dbReference>